<dbReference type="Pfam" id="PF00708">
    <property type="entry name" value="Acylphosphatase"/>
    <property type="match status" value="1"/>
</dbReference>
<reference evidence="9" key="1">
    <citation type="journal article" date="2014" name="Int. J. Syst. Evol. Microbiol.">
        <title>Complete genome of a new Firmicutes species belonging to the dominant human colonic microbiota ('Ruminococcus bicirculans') reveals two chromosomes and a selective capacity to utilize plant glucans.</title>
        <authorList>
            <consortium name="NISC Comparative Sequencing Program"/>
            <person name="Wegmann U."/>
            <person name="Louis P."/>
            <person name="Goesmann A."/>
            <person name="Henrissat B."/>
            <person name="Duncan S.H."/>
            <person name="Flint H.J."/>
        </authorList>
    </citation>
    <scope>NUCLEOTIDE SEQUENCE</scope>
    <source>
        <strain evidence="9">JCM 9687</strain>
    </source>
</reference>
<protein>
    <recommendedName>
        <fullName evidence="3 5">acylphosphatase</fullName>
        <ecNumber evidence="2 5">3.6.1.7</ecNumber>
    </recommendedName>
</protein>
<organism evidence="9 11">
    <name type="scientific">Saccharopolyspora gregorii</name>
    <dbReference type="NCBI Taxonomy" id="33914"/>
    <lineage>
        <taxon>Bacteria</taxon>
        <taxon>Bacillati</taxon>
        <taxon>Actinomycetota</taxon>
        <taxon>Actinomycetes</taxon>
        <taxon>Pseudonocardiales</taxon>
        <taxon>Pseudonocardiaceae</taxon>
        <taxon>Saccharopolyspora</taxon>
    </lineage>
</organism>
<reference evidence="9" key="3">
    <citation type="submission" date="2023-12" db="EMBL/GenBank/DDBJ databases">
        <authorList>
            <person name="Sun Q."/>
            <person name="Inoue M."/>
        </authorList>
    </citation>
    <scope>NUCLEOTIDE SEQUENCE</scope>
    <source>
        <strain evidence="9">JCM 9687</strain>
    </source>
</reference>
<name>A0ABP6RHJ0_9PSEU</name>
<feature type="active site" evidence="5">
    <location>
        <position position="62"/>
    </location>
</feature>
<sequence length="115" mass="12553">MRSARPRAAGIMRGVNDLDDTSATTEQARLTAWVHGHVHGVGFRWWTRARALELGLVGSATNLPARRVEVVAEGPRDACERLLAALRSGGTPGEVEHVAEQWSEPKGDRTGFVER</sequence>
<dbReference type="EC" id="3.6.1.7" evidence="2 5"/>
<feature type="region of interest" description="Disordered" evidence="7">
    <location>
        <begin position="90"/>
        <end position="115"/>
    </location>
</feature>
<evidence type="ECO:0000256" key="1">
    <source>
        <dbReference type="ARBA" id="ARBA00005614"/>
    </source>
</evidence>
<dbReference type="NCBIfam" id="NF010997">
    <property type="entry name" value="PRK14422.1"/>
    <property type="match status" value="1"/>
</dbReference>
<evidence type="ECO:0000259" key="8">
    <source>
        <dbReference type="PROSITE" id="PS51160"/>
    </source>
</evidence>
<evidence type="ECO:0000256" key="3">
    <source>
        <dbReference type="ARBA" id="ARBA00015991"/>
    </source>
</evidence>
<keyword evidence="11" id="KW-1185">Reference proteome</keyword>
<dbReference type="EMBL" id="BAAAYK010000038">
    <property type="protein sequence ID" value="GAA3355560.1"/>
    <property type="molecule type" value="Genomic_DNA"/>
</dbReference>
<dbReference type="EMBL" id="BAAAYK010000010">
    <property type="protein sequence ID" value="GAA3352947.1"/>
    <property type="molecule type" value="Genomic_DNA"/>
</dbReference>
<proteinExistence type="inferred from homology"/>
<feature type="active site" evidence="5">
    <location>
        <position position="44"/>
    </location>
</feature>
<dbReference type="PROSITE" id="PS51160">
    <property type="entry name" value="ACYLPHOSPHATASE_3"/>
    <property type="match status" value="1"/>
</dbReference>
<comment type="caution">
    <text evidence="9">The sequence shown here is derived from an EMBL/GenBank/DDBJ whole genome shotgun (WGS) entry which is preliminary data.</text>
</comment>
<evidence type="ECO:0000256" key="7">
    <source>
        <dbReference type="SAM" id="MobiDB-lite"/>
    </source>
</evidence>
<feature type="domain" description="Acylphosphatase-like" evidence="8">
    <location>
        <begin position="29"/>
        <end position="115"/>
    </location>
</feature>
<evidence type="ECO:0000313" key="10">
    <source>
        <dbReference type="EMBL" id="GAA3355560.1"/>
    </source>
</evidence>
<dbReference type="InterPro" id="IPR020456">
    <property type="entry name" value="Acylphosphatase"/>
</dbReference>
<dbReference type="SUPFAM" id="SSF54975">
    <property type="entry name" value="Acylphosphatase/BLUF domain-like"/>
    <property type="match status" value="1"/>
</dbReference>
<comment type="similarity">
    <text evidence="1 6">Belongs to the acylphosphatase family.</text>
</comment>
<accession>A0ABP6RHJ0</accession>
<comment type="catalytic activity">
    <reaction evidence="4 5">
        <text>an acyl phosphate + H2O = a carboxylate + phosphate + H(+)</text>
        <dbReference type="Rhea" id="RHEA:14965"/>
        <dbReference type="ChEBI" id="CHEBI:15377"/>
        <dbReference type="ChEBI" id="CHEBI:15378"/>
        <dbReference type="ChEBI" id="CHEBI:29067"/>
        <dbReference type="ChEBI" id="CHEBI:43474"/>
        <dbReference type="ChEBI" id="CHEBI:59918"/>
        <dbReference type="EC" id="3.6.1.7"/>
    </reaction>
</comment>
<feature type="compositionally biased region" description="Basic and acidic residues" evidence="7">
    <location>
        <begin position="94"/>
        <end position="115"/>
    </location>
</feature>
<keyword evidence="5" id="KW-0378">Hydrolase</keyword>
<gene>
    <name evidence="9" type="ORF">GCM10020366_04470</name>
    <name evidence="10" type="ORF">GCM10020366_16180</name>
</gene>
<evidence type="ECO:0000313" key="11">
    <source>
        <dbReference type="Proteomes" id="UP001500483"/>
    </source>
</evidence>
<evidence type="ECO:0000256" key="5">
    <source>
        <dbReference type="PROSITE-ProRule" id="PRU00520"/>
    </source>
</evidence>
<dbReference type="Proteomes" id="UP001500483">
    <property type="component" value="Unassembled WGS sequence"/>
</dbReference>
<dbReference type="PANTHER" id="PTHR47268:SF4">
    <property type="entry name" value="ACYLPHOSPHATASE"/>
    <property type="match status" value="1"/>
</dbReference>
<evidence type="ECO:0000313" key="9">
    <source>
        <dbReference type="EMBL" id="GAA3352947.1"/>
    </source>
</evidence>
<dbReference type="Gene3D" id="3.30.70.100">
    <property type="match status" value="1"/>
</dbReference>
<dbReference type="PANTHER" id="PTHR47268">
    <property type="entry name" value="ACYLPHOSPHATASE"/>
    <property type="match status" value="1"/>
</dbReference>
<reference evidence="11" key="2">
    <citation type="journal article" date="2019" name="Int. J. Syst. Evol. Microbiol.">
        <title>The Global Catalogue of Microorganisms (GCM) 10K type strain sequencing project: providing services to taxonomists for standard genome sequencing and annotation.</title>
        <authorList>
            <consortium name="The Broad Institute Genomics Platform"/>
            <consortium name="The Broad Institute Genome Sequencing Center for Infectious Disease"/>
            <person name="Wu L."/>
            <person name="Ma J."/>
        </authorList>
    </citation>
    <scope>NUCLEOTIDE SEQUENCE [LARGE SCALE GENOMIC DNA]</scope>
    <source>
        <strain evidence="11">JCM 9687</strain>
    </source>
</reference>
<dbReference type="InterPro" id="IPR001792">
    <property type="entry name" value="Acylphosphatase-like_dom"/>
</dbReference>
<evidence type="ECO:0000256" key="4">
    <source>
        <dbReference type="ARBA" id="ARBA00047645"/>
    </source>
</evidence>
<evidence type="ECO:0000256" key="6">
    <source>
        <dbReference type="RuleBase" id="RU004168"/>
    </source>
</evidence>
<evidence type="ECO:0000256" key="2">
    <source>
        <dbReference type="ARBA" id="ARBA00012150"/>
    </source>
</evidence>
<dbReference type="InterPro" id="IPR036046">
    <property type="entry name" value="Acylphosphatase-like_dom_sf"/>
</dbReference>